<name>A0A5N5XCE1_9EURO</name>
<accession>A0A5N5XCE1</accession>
<dbReference type="AlphaFoldDB" id="A0A5N5XCE1"/>
<evidence type="ECO:0000313" key="1">
    <source>
        <dbReference type="EMBL" id="KAB8078379.1"/>
    </source>
</evidence>
<organism evidence="1 2">
    <name type="scientific">Aspergillus leporis</name>
    <dbReference type="NCBI Taxonomy" id="41062"/>
    <lineage>
        <taxon>Eukaryota</taxon>
        <taxon>Fungi</taxon>
        <taxon>Dikarya</taxon>
        <taxon>Ascomycota</taxon>
        <taxon>Pezizomycotina</taxon>
        <taxon>Eurotiomycetes</taxon>
        <taxon>Eurotiomycetidae</taxon>
        <taxon>Eurotiales</taxon>
        <taxon>Aspergillaceae</taxon>
        <taxon>Aspergillus</taxon>
        <taxon>Aspergillus subgen. Circumdati</taxon>
    </lineage>
</organism>
<sequence length="65" mass="7493">MTSSYYLPRALSPFYANQHSSVHISESHFWKRHNSVDLWHDRPCGLVSRVGMTRNDPIGLSCLSF</sequence>
<keyword evidence="2" id="KW-1185">Reference proteome</keyword>
<gene>
    <name evidence="1" type="ORF">BDV29DRAFT_166618</name>
</gene>
<evidence type="ECO:0000313" key="2">
    <source>
        <dbReference type="Proteomes" id="UP000326565"/>
    </source>
</evidence>
<dbReference type="EMBL" id="ML732159">
    <property type="protein sequence ID" value="KAB8078379.1"/>
    <property type="molecule type" value="Genomic_DNA"/>
</dbReference>
<protein>
    <submittedName>
        <fullName evidence="1">Uncharacterized protein</fullName>
    </submittedName>
</protein>
<proteinExistence type="predicted"/>
<reference evidence="1 2" key="1">
    <citation type="submission" date="2019-04" db="EMBL/GenBank/DDBJ databases">
        <title>Friends and foes A comparative genomics study of 23 Aspergillus species from section Flavi.</title>
        <authorList>
            <consortium name="DOE Joint Genome Institute"/>
            <person name="Kjaerbolling I."/>
            <person name="Vesth T."/>
            <person name="Frisvad J.C."/>
            <person name="Nybo J.L."/>
            <person name="Theobald S."/>
            <person name="Kildgaard S."/>
            <person name="Isbrandt T."/>
            <person name="Kuo A."/>
            <person name="Sato A."/>
            <person name="Lyhne E.K."/>
            <person name="Kogle M.E."/>
            <person name="Wiebenga A."/>
            <person name="Kun R.S."/>
            <person name="Lubbers R.J."/>
            <person name="Makela M.R."/>
            <person name="Barry K."/>
            <person name="Chovatia M."/>
            <person name="Clum A."/>
            <person name="Daum C."/>
            <person name="Haridas S."/>
            <person name="He G."/>
            <person name="LaButti K."/>
            <person name="Lipzen A."/>
            <person name="Mondo S."/>
            <person name="Riley R."/>
            <person name="Salamov A."/>
            <person name="Simmons B.A."/>
            <person name="Magnuson J.K."/>
            <person name="Henrissat B."/>
            <person name="Mortensen U.H."/>
            <person name="Larsen T.O."/>
            <person name="Devries R.P."/>
            <person name="Grigoriev I.V."/>
            <person name="Machida M."/>
            <person name="Baker S.E."/>
            <person name="Andersen M.R."/>
        </authorList>
    </citation>
    <scope>NUCLEOTIDE SEQUENCE [LARGE SCALE GENOMIC DNA]</scope>
    <source>
        <strain evidence="1 2">CBS 151.66</strain>
    </source>
</reference>
<dbReference type="Proteomes" id="UP000326565">
    <property type="component" value="Unassembled WGS sequence"/>
</dbReference>